<evidence type="ECO:0000313" key="12">
    <source>
        <dbReference type="EMBL" id="MFD1384621.1"/>
    </source>
</evidence>
<accession>A0ABW4B3X0</accession>
<dbReference type="InterPro" id="IPR020904">
    <property type="entry name" value="Sc_DH/Rdtase_CS"/>
</dbReference>
<dbReference type="RefSeq" id="WP_377369021.1">
    <property type="nucleotide sequence ID" value="NZ_JBHTMN010000017.1"/>
</dbReference>
<comment type="catalytic activity">
    <reaction evidence="11">
        <text>7,8-dihydromonapterin + NADPH + H(+) = 5,6,7,8-tetrahydromonapterin + NADP(+)</text>
        <dbReference type="Rhea" id="RHEA:34847"/>
        <dbReference type="ChEBI" id="CHEBI:15378"/>
        <dbReference type="ChEBI" id="CHEBI:57783"/>
        <dbReference type="ChEBI" id="CHEBI:58349"/>
        <dbReference type="ChEBI" id="CHEBI:71175"/>
        <dbReference type="ChEBI" id="CHEBI:71177"/>
        <dbReference type="EC" id="1.5.1.50"/>
    </reaction>
</comment>
<dbReference type="PANTHER" id="PTHR43639">
    <property type="entry name" value="OXIDOREDUCTASE, SHORT-CHAIN DEHYDROGENASE/REDUCTASE FAMILY (AFU_ORTHOLOGUE AFUA_5G02870)"/>
    <property type="match status" value="1"/>
</dbReference>
<sequence length="257" mass="27749">MTIETTNLCPANETATLPILVTGGGRRLGLALVNALLKEGQTVITTYRTHTAVIEDLKAQGVHCIQVDFNEADDVTRLTDEVLAEYQGGLRAVIHNASDWVSEEDGGDPMALMTRMWQVHVAAPYQINLALAPLLEKAESALGEATDIIHLTDYVAEKGSDKHIAYASSKAGLANLTLSFASKLAPKVKVNAIAPSLLMFHPGDNEEYRQKALNKSILSIEPGEQEGVAAVQYVLSSRYMTGRTLSLDGGRHLARRG</sequence>
<dbReference type="EC" id="1.5.1.50" evidence="7"/>
<reference evidence="13" key="1">
    <citation type="journal article" date="2019" name="Int. J. Syst. Evol. Microbiol.">
        <title>The Global Catalogue of Microorganisms (GCM) 10K type strain sequencing project: providing services to taxonomists for standard genome sequencing and annotation.</title>
        <authorList>
            <consortium name="The Broad Institute Genomics Platform"/>
            <consortium name="The Broad Institute Genome Sequencing Center for Infectious Disease"/>
            <person name="Wu L."/>
            <person name="Ma J."/>
        </authorList>
    </citation>
    <scope>NUCLEOTIDE SEQUENCE [LARGE SCALE GENOMIC DNA]</scope>
    <source>
        <strain evidence="13">JCM 30774</strain>
    </source>
</reference>
<evidence type="ECO:0000256" key="1">
    <source>
        <dbReference type="ARBA" id="ARBA00012856"/>
    </source>
</evidence>
<dbReference type="Gene3D" id="3.40.50.720">
    <property type="entry name" value="NAD(P)-binding Rossmann-like Domain"/>
    <property type="match status" value="1"/>
</dbReference>
<evidence type="ECO:0000256" key="9">
    <source>
        <dbReference type="ARBA" id="ARBA00042299"/>
    </source>
</evidence>
<evidence type="ECO:0000256" key="3">
    <source>
        <dbReference type="ARBA" id="ARBA00022857"/>
    </source>
</evidence>
<name>A0ABW4B3X0_9GAMM</name>
<evidence type="ECO:0000313" key="13">
    <source>
        <dbReference type="Proteomes" id="UP001597059"/>
    </source>
</evidence>
<dbReference type="PROSITE" id="PS00061">
    <property type="entry name" value="ADH_SHORT"/>
    <property type="match status" value="1"/>
</dbReference>
<dbReference type="EC" id="1.5.1.3" evidence="1"/>
<evidence type="ECO:0000256" key="11">
    <source>
        <dbReference type="ARBA" id="ARBA00049376"/>
    </source>
</evidence>
<gene>
    <name evidence="12" type="primary">folM</name>
    <name evidence="12" type="ORF">ACFQ45_14715</name>
</gene>
<keyword evidence="4 12" id="KW-0560">Oxidoreductase</keyword>
<comment type="function">
    <text evidence="5">Catalyzes the reduction of dihydromonapterin to tetrahydromonapterin. Also has lower activity with dihydrofolate.</text>
</comment>
<dbReference type="EMBL" id="JBHTMN010000017">
    <property type="protein sequence ID" value="MFD1384621.1"/>
    <property type="molecule type" value="Genomic_DNA"/>
</dbReference>
<dbReference type="NCBIfam" id="NF005066">
    <property type="entry name" value="PRK06483.1"/>
    <property type="match status" value="1"/>
</dbReference>
<keyword evidence="2" id="KW-0554">One-carbon metabolism</keyword>
<dbReference type="GO" id="GO:0016491">
    <property type="term" value="F:oxidoreductase activity"/>
    <property type="evidence" value="ECO:0007669"/>
    <property type="project" value="UniProtKB-KW"/>
</dbReference>
<dbReference type="PRINTS" id="PR00081">
    <property type="entry name" value="GDHRDH"/>
</dbReference>
<keyword evidence="3" id="KW-0521">NADP</keyword>
<dbReference type="SUPFAM" id="SSF51735">
    <property type="entry name" value="NAD(P)-binding Rossmann-fold domains"/>
    <property type="match status" value="1"/>
</dbReference>
<evidence type="ECO:0000256" key="4">
    <source>
        <dbReference type="ARBA" id="ARBA00023002"/>
    </source>
</evidence>
<dbReference type="Pfam" id="PF13561">
    <property type="entry name" value="adh_short_C2"/>
    <property type="match status" value="1"/>
</dbReference>
<proteinExistence type="inferred from homology"/>
<organism evidence="12 13">
    <name type="scientific">Rhodanobacter aciditrophus</name>
    <dbReference type="NCBI Taxonomy" id="1623218"/>
    <lineage>
        <taxon>Bacteria</taxon>
        <taxon>Pseudomonadati</taxon>
        <taxon>Pseudomonadota</taxon>
        <taxon>Gammaproteobacteria</taxon>
        <taxon>Lysobacterales</taxon>
        <taxon>Rhodanobacteraceae</taxon>
        <taxon>Rhodanobacter</taxon>
    </lineage>
</organism>
<comment type="catalytic activity">
    <reaction evidence="10">
        <text>(6S)-5,6,7,8-tetrahydrofolate + NADP(+) = 7,8-dihydrofolate + NADPH + H(+)</text>
        <dbReference type="Rhea" id="RHEA:15009"/>
        <dbReference type="ChEBI" id="CHEBI:15378"/>
        <dbReference type="ChEBI" id="CHEBI:57451"/>
        <dbReference type="ChEBI" id="CHEBI:57453"/>
        <dbReference type="ChEBI" id="CHEBI:57783"/>
        <dbReference type="ChEBI" id="CHEBI:58349"/>
        <dbReference type="EC" id="1.5.1.3"/>
    </reaction>
</comment>
<evidence type="ECO:0000256" key="10">
    <source>
        <dbReference type="ARBA" id="ARBA00048873"/>
    </source>
</evidence>
<evidence type="ECO:0000256" key="7">
    <source>
        <dbReference type="ARBA" id="ARBA00039145"/>
    </source>
</evidence>
<dbReference type="Proteomes" id="UP001597059">
    <property type="component" value="Unassembled WGS sequence"/>
</dbReference>
<comment type="caution">
    <text evidence="12">The sequence shown here is derived from an EMBL/GenBank/DDBJ whole genome shotgun (WGS) entry which is preliminary data.</text>
</comment>
<dbReference type="PANTHER" id="PTHR43639:SF6">
    <property type="entry name" value="DIHYDROMONAPTERIN REDUCTASE"/>
    <property type="match status" value="1"/>
</dbReference>
<dbReference type="InterPro" id="IPR002347">
    <property type="entry name" value="SDR_fam"/>
</dbReference>
<evidence type="ECO:0000256" key="2">
    <source>
        <dbReference type="ARBA" id="ARBA00022563"/>
    </source>
</evidence>
<evidence type="ECO:0000256" key="6">
    <source>
        <dbReference type="ARBA" id="ARBA00038212"/>
    </source>
</evidence>
<comment type="similarity">
    <text evidence="6">Belongs to the short-chain dehydrogenases/reductases (SDR) family. FolM subfamily.</text>
</comment>
<evidence type="ECO:0000256" key="5">
    <source>
        <dbReference type="ARBA" id="ARBA00037508"/>
    </source>
</evidence>
<evidence type="ECO:0000256" key="8">
    <source>
        <dbReference type="ARBA" id="ARBA00039631"/>
    </source>
</evidence>
<dbReference type="InterPro" id="IPR036291">
    <property type="entry name" value="NAD(P)-bd_dom_sf"/>
</dbReference>
<keyword evidence="13" id="KW-1185">Reference proteome</keyword>
<protein>
    <recommendedName>
        <fullName evidence="8">Dihydromonapterin reductase</fullName>
        <ecNumber evidence="1">1.5.1.3</ecNumber>
        <ecNumber evidence="7">1.5.1.50</ecNumber>
    </recommendedName>
    <alternativeName>
        <fullName evidence="9">Dihydrofolate reductase</fullName>
    </alternativeName>
</protein>